<protein>
    <submittedName>
        <fullName evidence="5">Sulfoacetaldehyde reductase</fullName>
        <ecNumber evidence="5">1.1.1.313</ecNumber>
    </submittedName>
</protein>
<dbReference type="SUPFAM" id="SSF51735">
    <property type="entry name" value="NAD(P)-binding Rossmann-fold domains"/>
    <property type="match status" value="1"/>
</dbReference>
<evidence type="ECO:0000313" key="5">
    <source>
        <dbReference type="EMBL" id="VUX13611.1"/>
    </source>
</evidence>
<dbReference type="PRINTS" id="PR00080">
    <property type="entry name" value="SDRFAMILY"/>
</dbReference>
<accession>A0A564U2E6</accession>
<dbReference type="EC" id="1.1.1.313" evidence="5"/>
<dbReference type="InterPro" id="IPR020904">
    <property type="entry name" value="Sc_DH/Rdtase_CS"/>
</dbReference>
<proteinExistence type="inferred from homology"/>
<evidence type="ECO:0000256" key="2">
    <source>
        <dbReference type="ARBA" id="ARBA00022857"/>
    </source>
</evidence>
<dbReference type="PROSITE" id="PS00061">
    <property type="entry name" value="ADH_SHORT"/>
    <property type="match status" value="1"/>
</dbReference>
<dbReference type="RefSeq" id="WP_028085742.1">
    <property type="nucleotide sequence ID" value="NZ_CABHNM010000046.1"/>
</dbReference>
<evidence type="ECO:0000256" key="1">
    <source>
        <dbReference type="ARBA" id="ARBA00006484"/>
    </source>
</evidence>
<dbReference type="Proteomes" id="UP000398619">
    <property type="component" value="Unassembled WGS sequence"/>
</dbReference>
<dbReference type="Gene3D" id="3.40.50.720">
    <property type="entry name" value="NAD(P)-binding Rossmann-like Domain"/>
    <property type="match status" value="1"/>
</dbReference>
<keyword evidence="2" id="KW-0521">NADP</keyword>
<organism evidence="5 6">
    <name type="scientific">Dorea longicatena</name>
    <dbReference type="NCBI Taxonomy" id="88431"/>
    <lineage>
        <taxon>Bacteria</taxon>
        <taxon>Bacillati</taxon>
        <taxon>Bacillota</taxon>
        <taxon>Clostridia</taxon>
        <taxon>Lachnospirales</taxon>
        <taxon>Lachnospiraceae</taxon>
        <taxon>Dorea</taxon>
    </lineage>
</organism>
<dbReference type="InterPro" id="IPR036291">
    <property type="entry name" value="NAD(P)-bd_dom_sf"/>
</dbReference>
<dbReference type="EMBL" id="CABHNM010000046">
    <property type="protein sequence ID" value="VUX13611.1"/>
    <property type="molecule type" value="Genomic_DNA"/>
</dbReference>
<dbReference type="PRINTS" id="PR00081">
    <property type="entry name" value="GDHRDH"/>
</dbReference>
<dbReference type="GO" id="GO:0016491">
    <property type="term" value="F:oxidoreductase activity"/>
    <property type="evidence" value="ECO:0007669"/>
    <property type="project" value="UniProtKB-KW"/>
</dbReference>
<dbReference type="PANTHER" id="PTHR43391:SF14">
    <property type="entry name" value="DEHYDROGENASE_REDUCTASE SDR FAMILY PROTEIN 7-LIKE"/>
    <property type="match status" value="1"/>
</dbReference>
<name>A0A564U2E6_9FIRM</name>
<comment type="similarity">
    <text evidence="1 4">Belongs to the short-chain dehydrogenases/reductases (SDR) family.</text>
</comment>
<dbReference type="Pfam" id="PF00106">
    <property type="entry name" value="adh_short"/>
    <property type="match status" value="1"/>
</dbReference>
<dbReference type="InterPro" id="IPR002347">
    <property type="entry name" value="SDR_fam"/>
</dbReference>
<dbReference type="GO" id="GO:0005829">
    <property type="term" value="C:cytosol"/>
    <property type="evidence" value="ECO:0007669"/>
    <property type="project" value="TreeGrafter"/>
</dbReference>
<sequence>MKIAIVTGASSGMGREFVLQIPRLYKNLDELWVVARRTDRLKSLQEQVKIPVRIFDGDMQRNYIFEKIQKELERRQADVRMLVNAAGYGKIGRVANIDLNEQCGMVDLNCTALTKMTGICLPYLSKGSRIINLASAAAFCAQPGFCVYAASKAYVLRFSQGLAAELKKQGILVTAVCPGPVHTEFFDRAGTLAVSKKEAFCAEPEAVVTQALTDSVHGRSISVYGAAMKGSRILSKILPDRLLVWGMMKINNTE</sequence>
<dbReference type="AlphaFoldDB" id="A0A564U2E6"/>
<evidence type="ECO:0000313" key="6">
    <source>
        <dbReference type="Proteomes" id="UP000398619"/>
    </source>
</evidence>
<evidence type="ECO:0000256" key="4">
    <source>
        <dbReference type="RuleBase" id="RU000363"/>
    </source>
</evidence>
<dbReference type="PANTHER" id="PTHR43391">
    <property type="entry name" value="RETINOL DEHYDROGENASE-RELATED"/>
    <property type="match status" value="1"/>
</dbReference>
<gene>
    <name evidence="5" type="primary">isfD</name>
    <name evidence="5" type="ORF">DLSSTS7063_01964</name>
</gene>
<evidence type="ECO:0000256" key="3">
    <source>
        <dbReference type="ARBA" id="ARBA00023002"/>
    </source>
</evidence>
<reference evidence="5 6" key="1">
    <citation type="submission" date="2019-07" db="EMBL/GenBank/DDBJ databases">
        <authorList>
            <person name="Hibberd C M."/>
            <person name="Gehrig L. J."/>
            <person name="Chang H.-W."/>
            <person name="Venkatesh S."/>
        </authorList>
    </citation>
    <scope>NUCLEOTIDE SEQUENCE [LARGE SCALE GENOMIC DNA]</scope>
    <source>
        <strain evidence="5">Dorea_longicatena_SSTS_Bg7063</strain>
    </source>
</reference>
<keyword evidence="3 5" id="KW-0560">Oxidoreductase</keyword>